<dbReference type="PANTHER" id="PTHR32089">
    <property type="entry name" value="METHYL-ACCEPTING CHEMOTAXIS PROTEIN MCPB"/>
    <property type="match status" value="1"/>
</dbReference>
<gene>
    <name evidence="5" type="ORF">CBU02nite_21710</name>
</gene>
<keyword evidence="1 3" id="KW-0807">Transducer</keyword>
<dbReference type="InterPro" id="IPR025991">
    <property type="entry name" value="Chemoreceptor_zinc-bind_dom"/>
</dbReference>
<dbReference type="GO" id="GO:0006935">
    <property type="term" value="P:chemotaxis"/>
    <property type="evidence" value="ECO:0007669"/>
    <property type="project" value="InterPro"/>
</dbReference>
<comment type="similarity">
    <text evidence="2">Belongs to the methyl-accepting chemotaxis (MCP) protein family.</text>
</comment>
<dbReference type="Gene3D" id="1.20.120.30">
    <property type="entry name" value="Aspartate receptor, ligand-binding domain"/>
    <property type="match status" value="1"/>
</dbReference>
<evidence type="ECO:0000256" key="3">
    <source>
        <dbReference type="PROSITE-ProRule" id="PRU00284"/>
    </source>
</evidence>
<dbReference type="RefSeq" id="WP_146868515.1">
    <property type="nucleotide sequence ID" value="NZ_BKBC01000029.1"/>
</dbReference>
<accession>A0A512TN61</accession>
<dbReference type="PRINTS" id="PR00260">
    <property type="entry name" value="CHEMTRNSDUCR"/>
</dbReference>
<dbReference type="GO" id="GO:0016020">
    <property type="term" value="C:membrane"/>
    <property type="evidence" value="ECO:0007669"/>
    <property type="project" value="InterPro"/>
</dbReference>
<dbReference type="InterPro" id="IPR004090">
    <property type="entry name" value="Chemotax_Me-accpt_rcpt"/>
</dbReference>
<dbReference type="SMART" id="SM00283">
    <property type="entry name" value="MA"/>
    <property type="match status" value="1"/>
</dbReference>
<dbReference type="EMBL" id="BKBC01000029">
    <property type="protein sequence ID" value="GEQ21665.1"/>
    <property type="molecule type" value="Genomic_DNA"/>
</dbReference>
<dbReference type="GO" id="GO:0004888">
    <property type="term" value="F:transmembrane signaling receptor activity"/>
    <property type="evidence" value="ECO:0007669"/>
    <property type="project" value="InterPro"/>
</dbReference>
<comment type="caution">
    <text evidence="5">The sequence shown here is derived from an EMBL/GenBank/DDBJ whole genome shotgun (WGS) entry which is preliminary data.</text>
</comment>
<dbReference type="PANTHER" id="PTHR32089:SF112">
    <property type="entry name" value="LYSOZYME-LIKE PROTEIN-RELATED"/>
    <property type="match status" value="1"/>
</dbReference>
<dbReference type="InterPro" id="IPR004089">
    <property type="entry name" value="MCPsignal_dom"/>
</dbReference>
<evidence type="ECO:0000313" key="6">
    <source>
        <dbReference type="Proteomes" id="UP000321089"/>
    </source>
</evidence>
<reference evidence="5 6" key="1">
    <citation type="submission" date="2019-07" db="EMBL/GenBank/DDBJ databases">
        <title>Whole genome shotgun sequence of Clostridium butyricum NBRC 3858.</title>
        <authorList>
            <person name="Hosoyama A."/>
            <person name="Uohara A."/>
            <person name="Ohji S."/>
            <person name="Ichikawa N."/>
        </authorList>
    </citation>
    <scope>NUCLEOTIDE SEQUENCE [LARGE SCALE GENOMIC DNA]</scope>
    <source>
        <strain evidence="5 6">NBRC 3858</strain>
    </source>
</reference>
<dbReference type="Pfam" id="PF13682">
    <property type="entry name" value="CZB"/>
    <property type="match status" value="1"/>
</dbReference>
<evidence type="ECO:0000313" key="5">
    <source>
        <dbReference type="EMBL" id="GEQ21665.1"/>
    </source>
</evidence>
<organism evidence="5 6">
    <name type="scientific">Clostridium butyricum</name>
    <dbReference type="NCBI Taxonomy" id="1492"/>
    <lineage>
        <taxon>Bacteria</taxon>
        <taxon>Bacillati</taxon>
        <taxon>Bacillota</taxon>
        <taxon>Clostridia</taxon>
        <taxon>Eubacteriales</taxon>
        <taxon>Clostridiaceae</taxon>
        <taxon>Clostridium</taxon>
    </lineage>
</organism>
<dbReference type="GO" id="GO:0007165">
    <property type="term" value="P:signal transduction"/>
    <property type="evidence" value="ECO:0007669"/>
    <property type="project" value="UniProtKB-KW"/>
</dbReference>
<dbReference type="Proteomes" id="UP000321089">
    <property type="component" value="Unassembled WGS sequence"/>
</dbReference>
<protein>
    <submittedName>
        <fullName evidence="5">Chemotaxis protein</fullName>
    </submittedName>
</protein>
<dbReference type="PROSITE" id="PS50111">
    <property type="entry name" value="CHEMOTAXIS_TRANSDUC_2"/>
    <property type="match status" value="1"/>
</dbReference>
<evidence type="ECO:0000259" key="4">
    <source>
        <dbReference type="PROSITE" id="PS50111"/>
    </source>
</evidence>
<name>A0A512TN61_CLOBU</name>
<sequence length="488" mass="55213">MLFQKKLSCYEAKIILDYVESLLNGNKKVMPKNLYEIHNKFISNFEKILINNNSMADAAKEILNVASSISYFDVDITHVSTKLMKCVNDMSLLSETNLEIVEETNATMNGAVNAINSTAATLKELSEESEKFAQKNCESVNLLKEVSLLKENVIEDTNSMNNKIEQFIELANEVGEIVQSLQSIANQTNLLALNAAIEAARTGEDGKGFSVVAKEIKDLANNTKIKLDGMRKYVEKIYHSANEGRESMIRTINSTNQISKKIDCVSETAEGNVSMLKDLITKVGLINESIQEVKCSADEINKKMESSNVNAQRIAKITQSIQKDVLQNINYSENISNIDDKLSVVVRNLYDGLIKVKNSISNEELLEVVKKASKSHKKWMKKIKYIVENMELIPLQTNSNKCEFGHFYHAVTVTHPILIREWDEIDKLHNKFHLMGEHIIKLVKDSKKEQAILIYRKTEDISVKMIKKLIQVESIITKMNNKGINVFE</sequence>
<dbReference type="Pfam" id="PF00015">
    <property type="entry name" value="MCPsignal"/>
    <property type="match status" value="1"/>
</dbReference>
<feature type="domain" description="Methyl-accepting transducer" evidence="4">
    <location>
        <begin position="72"/>
        <end position="308"/>
    </location>
</feature>
<evidence type="ECO:0000256" key="2">
    <source>
        <dbReference type="ARBA" id="ARBA00029447"/>
    </source>
</evidence>
<evidence type="ECO:0000256" key="1">
    <source>
        <dbReference type="ARBA" id="ARBA00023224"/>
    </source>
</evidence>
<proteinExistence type="inferred from homology"/>
<dbReference type="Gene3D" id="1.10.287.950">
    <property type="entry name" value="Methyl-accepting chemotaxis protein"/>
    <property type="match status" value="1"/>
</dbReference>
<dbReference type="AlphaFoldDB" id="A0A512TN61"/>
<dbReference type="SUPFAM" id="SSF58104">
    <property type="entry name" value="Methyl-accepting chemotaxis protein (MCP) signaling domain"/>
    <property type="match status" value="1"/>
</dbReference>